<comment type="caution">
    <text evidence="1">The sequence shown here is derived from an EMBL/GenBank/DDBJ whole genome shotgun (WGS) entry which is preliminary data.</text>
</comment>
<feature type="non-terminal residue" evidence="1">
    <location>
        <position position="1"/>
    </location>
</feature>
<dbReference type="AlphaFoldDB" id="A0A843XF44"/>
<evidence type="ECO:0000313" key="1">
    <source>
        <dbReference type="EMBL" id="MQM17861.1"/>
    </source>
</evidence>
<organism evidence="1 2">
    <name type="scientific">Colocasia esculenta</name>
    <name type="common">Wild taro</name>
    <name type="synonym">Arum esculentum</name>
    <dbReference type="NCBI Taxonomy" id="4460"/>
    <lineage>
        <taxon>Eukaryota</taxon>
        <taxon>Viridiplantae</taxon>
        <taxon>Streptophyta</taxon>
        <taxon>Embryophyta</taxon>
        <taxon>Tracheophyta</taxon>
        <taxon>Spermatophyta</taxon>
        <taxon>Magnoliopsida</taxon>
        <taxon>Liliopsida</taxon>
        <taxon>Araceae</taxon>
        <taxon>Aroideae</taxon>
        <taxon>Colocasieae</taxon>
        <taxon>Colocasia</taxon>
    </lineage>
</organism>
<gene>
    <name evidence="1" type="ORF">Taro_050842</name>
</gene>
<proteinExistence type="predicted"/>
<keyword evidence="2" id="KW-1185">Reference proteome</keyword>
<dbReference type="Proteomes" id="UP000652761">
    <property type="component" value="Unassembled WGS sequence"/>
</dbReference>
<dbReference type="EMBL" id="NMUH01007810">
    <property type="protein sequence ID" value="MQM17861.1"/>
    <property type="molecule type" value="Genomic_DNA"/>
</dbReference>
<protein>
    <submittedName>
        <fullName evidence="1">Uncharacterized protein</fullName>
    </submittedName>
</protein>
<reference evidence="1" key="1">
    <citation type="submission" date="2017-07" db="EMBL/GenBank/DDBJ databases">
        <title>Taro Niue Genome Assembly and Annotation.</title>
        <authorList>
            <person name="Atibalentja N."/>
            <person name="Keating K."/>
            <person name="Fields C.J."/>
        </authorList>
    </citation>
    <scope>NUCLEOTIDE SEQUENCE</scope>
    <source>
        <strain evidence="1">Niue_2</strain>
        <tissue evidence="1">Leaf</tissue>
    </source>
</reference>
<evidence type="ECO:0000313" key="2">
    <source>
        <dbReference type="Proteomes" id="UP000652761"/>
    </source>
</evidence>
<accession>A0A843XF44</accession>
<sequence>SLDSFSMLPFPVWYVCGLWAAPGWSIPWVCLSAGVSTAVHVATPEEASARVCCCDALPRRDRVAVVVPFPIAMDLLVGNAAGCLAAFSDRRVTLYVPTGGLPRFWLVRVCLGWPTALLSVQVVSIAWDPHPQKPLREHSGLRACSSWRTLELRGKRGLDSGAESFVELSWLVWDAEAS</sequence>
<name>A0A843XF44_COLES</name>